<dbReference type="InterPro" id="IPR038740">
    <property type="entry name" value="BioF2-like_GNAT_dom"/>
</dbReference>
<sequence>MAVAEHTQAPSTSRPGPGADGMTGLCFAPEEAETHTADWTRLADRAIEPNPFFRPEFLLPYLDRMAPGRGGICVVRRPGDGAFLALMPFCRRRPGLFLPASSALVEEYGPLGTPLVAPEADTATLKTLFAAVSETFGSGPVVLPYQRTDGPVFDLLQDLAAQDGGHLEIDNEQVRAGHATGPTGQEQYDLVGTSRRREIRRQLRRLKDLGAVQLTSVDARQEVLVAFEDFLQLEASGWKGKNGTALASQPDSLAFARDFINAQAKAGRVRIDRLTLDGTPIATMVMLRDGHRIWSWKIAYDERYARYSPGAQITRYSMRQDLAEPGLAEADSLAVPHHPMITPLWRGTVPYATVLLARGALASTRCRLLRFDLAMTRSLRHLAKAGLRRLRARRGKA</sequence>
<feature type="region of interest" description="Disordered" evidence="1">
    <location>
        <begin position="1"/>
        <end position="25"/>
    </location>
</feature>
<dbReference type="EMBL" id="JACEON010000005">
    <property type="protein sequence ID" value="MBA4611555.1"/>
    <property type="molecule type" value="Genomic_DNA"/>
</dbReference>
<dbReference type="Pfam" id="PF13480">
    <property type="entry name" value="Acetyltransf_6"/>
    <property type="match status" value="1"/>
</dbReference>
<evidence type="ECO:0000313" key="3">
    <source>
        <dbReference type="EMBL" id="MBA4611555.1"/>
    </source>
</evidence>
<protein>
    <submittedName>
        <fullName evidence="3">GNAT family N-acetyltransferase</fullName>
    </submittedName>
</protein>
<feature type="domain" description="BioF2-like acetyltransferase" evidence="2">
    <location>
        <begin position="194"/>
        <end position="332"/>
    </location>
</feature>
<dbReference type="AlphaFoldDB" id="A0A838XM29"/>
<evidence type="ECO:0000259" key="2">
    <source>
        <dbReference type="Pfam" id="PF13480"/>
    </source>
</evidence>
<dbReference type="InterPro" id="IPR016181">
    <property type="entry name" value="Acyl_CoA_acyltransferase"/>
</dbReference>
<organism evidence="3 4">
    <name type="scientific">Stappia taiwanensis</name>
    <dbReference type="NCBI Taxonomy" id="992267"/>
    <lineage>
        <taxon>Bacteria</taxon>
        <taxon>Pseudomonadati</taxon>
        <taxon>Pseudomonadota</taxon>
        <taxon>Alphaproteobacteria</taxon>
        <taxon>Hyphomicrobiales</taxon>
        <taxon>Stappiaceae</taxon>
        <taxon>Stappia</taxon>
    </lineage>
</organism>
<keyword evidence="3" id="KW-0808">Transferase</keyword>
<dbReference type="SUPFAM" id="SSF55729">
    <property type="entry name" value="Acyl-CoA N-acyltransferases (Nat)"/>
    <property type="match status" value="1"/>
</dbReference>
<accession>A0A838XM29</accession>
<comment type="caution">
    <text evidence="3">The sequence shown here is derived from an EMBL/GenBank/DDBJ whole genome shotgun (WGS) entry which is preliminary data.</text>
</comment>
<evidence type="ECO:0000256" key="1">
    <source>
        <dbReference type="SAM" id="MobiDB-lite"/>
    </source>
</evidence>
<dbReference type="RefSeq" id="WP_181759739.1">
    <property type="nucleotide sequence ID" value="NZ_BMCR01000006.1"/>
</dbReference>
<proteinExistence type="predicted"/>
<dbReference type="Gene3D" id="3.40.630.30">
    <property type="match status" value="1"/>
</dbReference>
<name>A0A838XM29_9HYPH</name>
<evidence type="ECO:0000313" key="4">
    <source>
        <dbReference type="Proteomes" id="UP000559404"/>
    </source>
</evidence>
<reference evidence="3 4" key="1">
    <citation type="submission" date="2020-07" db="EMBL/GenBank/DDBJ databases">
        <authorList>
            <person name="Li M."/>
        </authorList>
    </citation>
    <scope>NUCLEOTIDE SEQUENCE [LARGE SCALE GENOMIC DNA]</scope>
    <source>
        <strain evidence="3 4">DSM 23284</strain>
    </source>
</reference>
<dbReference type="GO" id="GO:0016740">
    <property type="term" value="F:transferase activity"/>
    <property type="evidence" value="ECO:0007669"/>
    <property type="project" value="UniProtKB-KW"/>
</dbReference>
<reference evidence="3 4" key="2">
    <citation type="submission" date="2020-08" db="EMBL/GenBank/DDBJ databases">
        <title>Stappia taiwanensis sp. nov., isolated from a coastal thermal spring.</title>
        <authorList>
            <person name="Kampfer P."/>
        </authorList>
    </citation>
    <scope>NUCLEOTIDE SEQUENCE [LARGE SCALE GENOMIC DNA]</scope>
    <source>
        <strain evidence="3 4">DSM 23284</strain>
    </source>
</reference>
<dbReference type="Proteomes" id="UP000559404">
    <property type="component" value="Unassembled WGS sequence"/>
</dbReference>
<keyword evidence="4" id="KW-1185">Reference proteome</keyword>
<gene>
    <name evidence="3" type="ORF">H1W37_07835</name>
</gene>